<evidence type="ECO:0000256" key="1">
    <source>
        <dbReference type="ARBA" id="ARBA00004496"/>
    </source>
</evidence>
<dbReference type="PANTHER" id="PTHR10168">
    <property type="entry name" value="GLUTAREDOXIN"/>
    <property type="match status" value="1"/>
</dbReference>
<evidence type="ECO:0000256" key="2">
    <source>
        <dbReference type="ARBA" id="ARBA00007568"/>
    </source>
</evidence>
<protein>
    <recommendedName>
        <fullName evidence="5">Glutaredoxin domain-containing protein</fullName>
    </recommendedName>
</protein>
<comment type="subcellular location">
    <subcellularLocation>
        <location evidence="1">Cytoplasm</location>
    </subcellularLocation>
</comment>
<keyword evidence="3" id="KW-0963">Cytoplasm</keyword>
<gene>
    <name evidence="6" type="primary">LOC115964114</name>
</gene>
<dbReference type="AlphaFoldDB" id="A0A7N2MQI7"/>
<dbReference type="SUPFAM" id="SSF52833">
    <property type="entry name" value="Thioredoxin-like"/>
    <property type="match status" value="1"/>
</dbReference>
<reference evidence="6" key="2">
    <citation type="submission" date="2021-01" db="UniProtKB">
        <authorList>
            <consortium name="EnsemblPlants"/>
        </authorList>
    </citation>
    <scope>IDENTIFICATION</scope>
</reference>
<dbReference type="Gramene" id="QL10p021341:mrna">
    <property type="protein sequence ID" value="QL10p021341:mrna:CDS:1"/>
    <property type="gene ID" value="QL10p021341"/>
</dbReference>
<keyword evidence="4" id="KW-0676">Redox-active center</keyword>
<evidence type="ECO:0000313" key="6">
    <source>
        <dbReference type="EnsemblPlants" id="QL10p021341:mrna:CDS:1"/>
    </source>
</evidence>
<dbReference type="PROSITE" id="PS51354">
    <property type="entry name" value="GLUTAREDOXIN_2"/>
    <property type="match status" value="1"/>
</dbReference>
<dbReference type="Proteomes" id="UP000594261">
    <property type="component" value="Chromosome 10"/>
</dbReference>
<comment type="similarity">
    <text evidence="2">Belongs to the glutaredoxin family. CC-type subfamily.</text>
</comment>
<accession>A0A7N2MQI7</accession>
<keyword evidence="7" id="KW-1185">Reference proteome</keyword>
<dbReference type="InterPro" id="IPR036249">
    <property type="entry name" value="Thioredoxin-like_sf"/>
</dbReference>
<dbReference type="KEGG" id="qlo:115964114"/>
<dbReference type="GeneID" id="115964114"/>
<dbReference type="InterPro" id="IPR002109">
    <property type="entry name" value="Glutaredoxin"/>
</dbReference>
<organism evidence="6 7">
    <name type="scientific">Quercus lobata</name>
    <name type="common">Valley oak</name>
    <dbReference type="NCBI Taxonomy" id="97700"/>
    <lineage>
        <taxon>Eukaryota</taxon>
        <taxon>Viridiplantae</taxon>
        <taxon>Streptophyta</taxon>
        <taxon>Embryophyta</taxon>
        <taxon>Tracheophyta</taxon>
        <taxon>Spermatophyta</taxon>
        <taxon>Magnoliopsida</taxon>
        <taxon>eudicotyledons</taxon>
        <taxon>Gunneridae</taxon>
        <taxon>Pentapetalae</taxon>
        <taxon>rosids</taxon>
        <taxon>fabids</taxon>
        <taxon>Fagales</taxon>
        <taxon>Fagaceae</taxon>
        <taxon>Quercus</taxon>
    </lineage>
</organism>
<dbReference type="InParanoid" id="A0A7N2MQI7"/>
<dbReference type="FunCoup" id="A0A7N2MQI7">
    <property type="interactions" value="28"/>
</dbReference>
<feature type="domain" description="Glutaredoxin" evidence="5">
    <location>
        <begin position="13"/>
        <end position="75"/>
    </location>
</feature>
<evidence type="ECO:0000313" key="7">
    <source>
        <dbReference type="Proteomes" id="UP000594261"/>
    </source>
</evidence>
<evidence type="ECO:0000256" key="4">
    <source>
        <dbReference type="ARBA" id="ARBA00023284"/>
    </source>
</evidence>
<proteinExistence type="inferred from homology"/>
<dbReference type="Pfam" id="PF00462">
    <property type="entry name" value="Glutaredoxin"/>
    <property type="match status" value="1"/>
</dbReference>
<dbReference type="EMBL" id="LRBV02000010">
    <property type="status" value="NOT_ANNOTATED_CDS"/>
    <property type="molecule type" value="Genomic_DNA"/>
</dbReference>
<name>A0A7N2MQI7_QUELO</name>
<dbReference type="InterPro" id="IPR011905">
    <property type="entry name" value="GlrX-like_pln_2"/>
</dbReference>
<dbReference type="NCBIfam" id="TIGR02189">
    <property type="entry name" value="GlrX-like_plant"/>
    <property type="match status" value="1"/>
</dbReference>
<dbReference type="Gene3D" id="3.40.30.10">
    <property type="entry name" value="Glutaredoxin"/>
    <property type="match status" value="1"/>
</dbReference>
<dbReference type="GO" id="GO:0005737">
    <property type="term" value="C:cytoplasm"/>
    <property type="evidence" value="ECO:0007669"/>
    <property type="project" value="UniProtKB-SubCell"/>
</dbReference>
<reference evidence="6 7" key="1">
    <citation type="journal article" date="2016" name="G3 (Bethesda)">
        <title>First Draft Assembly and Annotation of the Genome of a California Endemic Oak Quercus lobata Nee (Fagaceae).</title>
        <authorList>
            <person name="Sork V.L."/>
            <person name="Fitz-Gibbon S.T."/>
            <person name="Puiu D."/>
            <person name="Crepeau M."/>
            <person name="Gugger P.F."/>
            <person name="Sherman R."/>
            <person name="Stevens K."/>
            <person name="Langley C.H."/>
            <person name="Pellegrini M."/>
            <person name="Salzberg S.L."/>
        </authorList>
    </citation>
    <scope>NUCLEOTIDE SEQUENCE [LARGE SCALE GENOMIC DNA]</scope>
    <source>
        <strain evidence="6 7">cv. SW786</strain>
    </source>
</reference>
<dbReference type="InterPro" id="IPR014025">
    <property type="entry name" value="Glutaredoxin_subgr"/>
</dbReference>
<dbReference type="PRINTS" id="PR00160">
    <property type="entry name" value="GLUTAREDOXIN"/>
</dbReference>
<dbReference type="CDD" id="cd03419">
    <property type="entry name" value="GRX_GRXh_1_2_like"/>
    <property type="match status" value="1"/>
</dbReference>
<dbReference type="OrthoDB" id="418495at2759"/>
<evidence type="ECO:0000256" key="3">
    <source>
        <dbReference type="ARBA" id="ARBA00022490"/>
    </source>
</evidence>
<dbReference type="OMA" id="YELYHIR"/>
<dbReference type="RefSeq" id="XP_030939301.1">
    <property type="nucleotide sequence ID" value="XM_031083441.1"/>
</dbReference>
<evidence type="ECO:0000259" key="5">
    <source>
        <dbReference type="Pfam" id="PF00462"/>
    </source>
</evidence>
<dbReference type="EnsemblPlants" id="QL10p021341:mrna">
    <property type="protein sequence ID" value="QL10p021341:mrna:CDS:1"/>
    <property type="gene ID" value="QL10p021341"/>
</dbReference>
<sequence>MDVVTGLVAEKPVVIFSKSSCCMSHSINSLICSFGANPTVYELDQIPNGRQIERALLQLGCQPSVPAMFIGQEFIGGANEVMSLQIRNELVPLLIRSKAIWIWNKSK</sequence>